<dbReference type="InterPro" id="IPR002933">
    <property type="entry name" value="Peptidase_M20"/>
</dbReference>
<evidence type="ECO:0000259" key="4">
    <source>
        <dbReference type="Pfam" id="PF07687"/>
    </source>
</evidence>
<name>A0ABQ6PKY0_9BACT</name>
<keyword evidence="1" id="KW-0479">Metal-binding</keyword>
<dbReference type="Proteomes" id="UP001338309">
    <property type="component" value="Unassembled WGS sequence"/>
</dbReference>
<dbReference type="Pfam" id="PF01546">
    <property type="entry name" value="Peptidase_M20"/>
    <property type="match status" value="1"/>
</dbReference>
<sequence>MEDLDLAFDKALELLKSLISTPSFSREEDKTADIIQSFLLEAGVFPTRTGNNVWAYAKPYDKDLPTLWLNSHHDTVKPNQGYTRDPFSPTIENGKLYGLGSNDAGGALACLIATFLYFSKKELPFNLLLIASAEEEISGKSGIESLISTLPPAELAIVGEPTQMRLAVAEKGLLVIDAKIHGKAGHAAREEGINAIYLALEDLEEIRNFQFTKTSSFLGRTKVSCTVIKAGQQHNVVPDLCEYVLDVRVTDAYTLEEALEELRELLKAELTPRSLRLQSSHLPKNHPMYRVADALDLETFGSPTLSDQALIPYPSVKIGPGDSARSHTADEYILLDELKSGISGYISLIDHYAMLRKSKTITP</sequence>
<keyword evidence="2" id="KW-0378">Hydrolase</keyword>
<dbReference type="RefSeq" id="WP_338223337.1">
    <property type="nucleotide sequence ID" value="NZ_BTPD01000003.1"/>
</dbReference>
<evidence type="ECO:0000313" key="5">
    <source>
        <dbReference type="EMBL" id="GMQ28588.1"/>
    </source>
</evidence>
<dbReference type="Gene3D" id="3.40.630.10">
    <property type="entry name" value="Zn peptidases"/>
    <property type="match status" value="1"/>
</dbReference>
<organism evidence="5 6">
    <name type="scientific">Algoriphagus confluentis</name>
    <dbReference type="NCBI Taxonomy" id="1697556"/>
    <lineage>
        <taxon>Bacteria</taxon>
        <taxon>Pseudomonadati</taxon>
        <taxon>Bacteroidota</taxon>
        <taxon>Cytophagia</taxon>
        <taxon>Cytophagales</taxon>
        <taxon>Cyclobacteriaceae</taxon>
        <taxon>Algoriphagus</taxon>
    </lineage>
</organism>
<dbReference type="PANTHER" id="PTHR43808:SF31">
    <property type="entry name" value="N-ACETYL-L-CITRULLINE DEACETYLASE"/>
    <property type="match status" value="1"/>
</dbReference>
<dbReference type="SUPFAM" id="SSF53187">
    <property type="entry name" value="Zn-dependent exopeptidases"/>
    <property type="match status" value="1"/>
</dbReference>
<keyword evidence="3" id="KW-0170">Cobalt</keyword>
<evidence type="ECO:0000256" key="3">
    <source>
        <dbReference type="ARBA" id="ARBA00023285"/>
    </source>
</evidence>
<dbReference type="InterPro" id="IPR036264">
    <property type="entry name" value="Bact_exopeptidase_dim_dom"/>
</dbReference>
<dbReference type="PANTHER" id="PTHR43808">
    <property type="entry name" value="ACETYLORNITHINE DEACETYLASE"/>
    <property type="match status" value="1"/>
</dbReference>
<keyword evidence="6" id="KW-1185">Reference proteome</keyword>
<dbReference type="EMBL" id="BTPD01000003">
    <property type="protein sequence ID" value="GMQ28588.1"/>
    <property type="molecule type" value="Genomic_DNA"/>
</dbReference>
<proteinExistence type="predicted"/>
<protein>
    <submittedName>
        <fullName evidence="5">M20 family metallo-hydrolase</fullName>
    </submittedName>
</protein>
<feature type="domain" description="Peptidase M20 dimerisation" evidence="4">
    <location>
        <begin position="168"/>
        <end position="270"/>
    </location>
</feature>
<evidence type="ECO:0000256" key="2">
    <source>
        <dbReference type="ARBA" id="ARBA00022801"/>
    </source>
</evidence>
<dbReference type="Pfam" id="PF07687">
    <property type="entry name" value="M20_dimer"/>
    <property type="match status" value="1"/>
</dbReference>
<accession>A0ABQ6PKY0</accession>
<dbReference type="SUPFAM" id="SSF55031">
    <property type="entry name" value="Bacterial exopeptidase dimerisation domain"/>
    <property type="match status" value="1"/>
</dbReference>
<dbReference type="Gene3D" id="3.30.70.360">
    <property type="match status" value="1"/>
</dbReference>
<evidence type="ECO:0000313" key="6">
    <source>
        <dbReference type="Proteomes" id="UP001338309"/>
    </source>
</evidence>
<evidence type="ECO:0000256" key="1">
    <source>
        <dbReference type="ARBA" id="ARBA00022723"/>
    </source>
</evidence>
<comment type="caution">
    <text evidence="5">The sequence shown here is derived from an EMBL/GenBank/DDBJ whole genome shotgun (WGS) entry which is preliminary data.</text>
</comment>
<gene>
    <name evidence="5" type="ORF">Aconfl_12310</name>
</gene>
<reference evidence="5 6" key="1">
    <citation type="submission" date="2023-08" db="EMBL/GenBank/DDBJ databases">
        <title>Draft genome sequence of Algoriphagus confluentis.</title>
        <authorList>
            <person name="Takatani N."/>
            <person name="Hosokawa M."/>
            <person name="Sawabe T."/>
        </authorList>
    </citation>
    <scope>NUCLEOTIDE SEQUENCE [LARGE SCALE GENOMIC DNA]</scope>
    <source>
        <strain evidence="5 6">NBRC 111222</strain>
    </source>
</reference>
<dbReference type="InterPro" id="IPR011650">
    <property type="entry name" value="Peptidase_M20_dimer"/>
</dbReference>
<dbReference type="InterPro" id="IPR050072">
    <property type="entry name" value="Peptidase_M20A"/>
</dbReference>